<evidence type="ECO:0000256" key="3">
    <source>
        <dbReference type="SAM" id="Phobius"/>
    </source>
</evidence>
<dbReference type="CDD" id="cd01949">
    <property type="entry name" value="GGDEF"/>
    <property type="match status" value="1"/>
</dbReference>
<organism evidence="6 7">
    <name type="scientific">Candidatus Propionivibrio dominans</name>
    <dbReference type="NCBI Taxonomy" id="2954373"/>
    <lineage>
        <taxon>Bacteria</taxon>
        <taxon>Pseudomonadati</taxon>
        <taxon>Pseudomonadota</taxon>
        <taxon>Betaproteobacteria</taxon>
        <taxon>Rhodocyclales</taxon>
        <taxon>Rhodocyclaceae</taxon>
        <taxon>Propionivibrio</taxon>
    </lineage>
</organism>
<dbReference type="Proteomes" id="UP000886602">
    <property type="component" value="Unassembled WGS sequence"/>
</dbReference>
<dbReference type="InterPro" id="IPR013587">
    <property type="entry name" value="Nitrate/nitrite_sensing"/>
</dbReference>
<dbReference type="InterPro" id="IPR029787">
    <property type="entry name" value="Nucleotide_cyclase"/>
</dbReference>
<dbReference type="EMBL" id="JADJNC010000053">
    <property type="protein sequence ID" value="MBK7424827.1"/>
    <property type="molecule type" value="Genomic_DNA"/>
</dbReference>
<dbReference type="Gene3D" id="3.30.70.270">
    <property type="match status" value="1"/>
</dbReference>
<dbReference type="PANTHER" id="PTHR45138">
    <property type="entry name" value="REGULATORY COMPONENTS OF SENSORY TRANSDUCTION SYSTEM"/>
    <property type="match status" value="1"/>
</dbReference>
<dbReference type="FunFam" id="3.30.70.270:FF:000001">
    <property type="entry name" value="Diguanylate cyclase domain protein"/>
    <property type="match status" value="1"/>
</dbReference>
<evidence type="ECO:0000313" key="6">
    <source>
        <dbReference type="EMBL" id="MBK7424827.1"/>
    </source>
</evidence>
<dbReference type="Gene3D" id="6.10.340.10">
    <property type="match status" value="1"/>
</dbReference>
<feature type="domain" description="HAMP" evidence="4">
    <location>
        <begin position="308"/>
        <end position="361"/>
    </location>
</feature>
<dbReference type="InterPro" id="IPR000160">
    <property type="entry name" value="GGDEF_dom"/>
</dbReference>
<protein>
    <recommendedName>
        <fullName evidence="1">diguanylate cyclase</fullName>
        <ecNumber evidence="1">2.7.7.65</ecNumber>
    </recommendedName>
</protein>
<evidence type="ECO:0000313" key="7">
    <source>
        <dbReference type="Proteomes" id="UP000886602"/>
    </source>
</evidence>
<dbReference type="PROSITE" id="PS50887">
    <property type="entry name" value="GGDEF"/>
    <property type="match status" value="1"/>
</dbReference>
<evidence type="ECO:0000259" key="5">
    <source>
        <dbReference type="PROSITE" id="PS50887"/>
    </source>
</evidence>
<dbReference type="InterPro" id="IPR043128">
    <property type="entry name" value="Rev_trsase/Diguanyl_cyclase"/>
</dbReference>
<evidence type="ECO:0000259" key="4">
    <source>
        <dbReference type="PROSITE" id="PS50885"/>
    </source>
</evidence>
<dbReference type="SUPFAM" id="SSF55073">
    <property type="entry name" value="Nucleotide cyclase"/>
    <property type="match status" value="1"/>
</dbReference>
<dbReference type="PROSITE" id="PS50885">
    <property type="entry name" value="HAMP"/>
    <property type="match status" value="1"/>
</dbReference>
<dbReference type="NCBIfam" id="TIGR00254">
    <property type="entry name" value="GGDEF"/>
    <property type="match status" value="1"/>
</dbReference>
<keyword evidence="3" id="KW-0472">Membrane</keyword>
<keyword evidence="3" id="KW-1133">Transmembrane helix</keyword>
<dbReference type="EC" id="2.7.7.65" evidence="1"/>
<comment type="caution">
    <text evidence="6">The sequence shown here is derived from an EMBL/GenBank/DDBJ whole genome shotgun (WGS) entry which is preliminary data.</text>
</comment>
<dbReference type="InterPro" id="IPR050469">
    <property type="entry name" value="Diguanylate_Cyclase"/>
</dbReference>
<dbReference type="GO" id="GO:0052621">
    <property type="term" value="F:diguanylate cyclase activity"/>
    <property type="evidence" value="ECO:0007669"/>
    <property type="project" value="UniProtKB-EC"/>
</dbReference>
<accession>A0A9D7FFR7</accession>
<dbReference type="Pfam" id="PF00990">
    <property type="entry name" value="GGDEF"/>
    <property type="match status" value="1"/>
</dbReference>
<gene>
    <name evidence="6" type="ORF">IPJ48_18065</name>
</gene>
<dbReference type="GO" id="GO:0007165">
    <property type="term" value="P:signal transduction"/>
    <property type="evidence" value="ECO:0007669"/>
    <property type="project" value="InterPro"/>
</dbReference>
<dbReference type="GO" id="GO:0016020">
    <property type="term" value="C:membrane"/>
    <property type="evidence" value="ECO:0007669"/>
    <property type="project" value="InterPro"/>
</dbReference>
<evidence type="ECO:0000256" key="1">
    <source>
        <dbReference type="ARBA" id="ARBA00012528"/>
    </source>
</evidence>
<dbReference type="CDD" id="cd06225">
    <property type="entry name" value="HAMP"/>
    <property type="match status" value="1"/>
</dbReference>
<comment type="catalytic activity">
    <reaction evidence="2">
        <text>2 GTP = 3',3'-c-di-GMP + 2 diphosphate</text>
        <dbReference type="Rhea" id="RHEA:24898"/>
        <dbReference type="ChEBI" id="CHEBI:33019"/>
        <dbReference type="ChEBI" id="CHEBI:37565"/>
        <dbReference type="ChEBI" id="CHEBI:58805"/>
        <dbReference type="EC" id="2.7.7.65"/>
    </reaction>
</comment>
<feature type="transmembrane region" description="Helical" evidence="3">
    <location>
        <begin position="287"/>
        <end position="311"/>
    </location>
</feature>
<dbReference type="InterPro" id="IPR003660">
    <property type="entry name" value="HAMP_dom"/>
</dbReference>
<name>A0A9D7FFR7_9RHOO</name>
<dbReference type="SMART" id="SM00267">
    <property type="entry name" value="GGDEF"/>
    <property type="match status" value="1"/>
</dbReference>
<evidence type="ECO:0000256" key="2">
    <source>
        <dbReference type="ARBA" id="ARBA00034247"/>
    </source>
</evidence>
<proteinExistence type="predicted"/>
<keyword evidence="3" id="KW-0812">Transmembrane</keyword>
<dbReference type="PANTHER" id="PTHR45138:SF9">
    <property type="entry name" value="DIGUANYLATE CYCLASE DGCM-RELATED"/>
    <property type="match status" value="1"/>
</dbReference>
<feature type="transmembrane region" description="Helical" evidence="3">
    <location>
        <begin position="7"/>
        <end position="26"/>
    </location>
</feature>
<reference evidence="6" key="1">
    <citation type="submission" date="2020-10" db="EMBL/GenBank/DDBJ databases">
        <title>Connecting structure to function with the recovery of over 1000 high-quality activated sludge metagenome-assembled genomes encoding full-length rRNA genes using long-read sequencing.</title>
        <authorList>
            <person name="Singleton C.M."/>
            <person name="Petriglieri F."/>
            <person name="Kristensen J.M."/>
            <person name="Kirkegaard R.H."/>
            <person name="Michaelsen T.Y."/>
            <person name="Andersen M.H."/>
            <person name="Karst S.M."/>
            <person name="Dueholm M.S."/>
            <person name="Nielsen P.H."/>
            <person name="Albertsen M."/>
        </authorList>
    </citation>
    <scope>NUCLEOTIDE SEQUENCE</scope>
    <source>
        <strain evidence="6">EsbW_18-Q3-R4-48_MAXAC.044</strain>
    </source>
</reference>
<dbReference type="AlphaFoldDB" id="A0A9D7FFR7"/>
<sequence length="571" mass="63371">MSLRSKILTLGFVAILGMFFTLWFQYRSYSTQAQAIETVTRNVKVVGALSQATHELQKERGLTTIKQASTSGQALAEQRSHTDEVLSKLAGTGIRIAGLDDTLGRLRVMAASDTADRFAIRDGYTKLLQTLIDEMGRLTHESDTSVARADVTAHSHLMKAKEYLGRTRATVGYEIGLKRDDPSVINSLIRLKSIYDEEVRMFELAASPELREASAAPLSGNELAKTLHAVTQIVATGKFPQELAAQTWWSLATAAIDRLKSVEDHSLHLIEQKAEGELARSRNAMNLGVVVTLGVGLAAFMLALSTTVTLLRALDRALTSIEHISISQDFSSRLPAQSSDEIGRISRSFNQLLDIAEKLLNEKDFLATTDALTGINNRMRFGIVLDEEAGRKRRNKMPMSLIMFDIDHFKRINDEHGHNTGDEILKALSSLVSKEIRFTDFFCRWGGEEFILLLKDDGCDAAIVAAEKIRSLIEAADFPTVGKVTCSFGVAHWKQDDTEISLVARADKALYESKNEGRNRVRCPQGDWKNCPGGINVPIWEGVVELIETWAWFKSSEHSCVSKAAHKRRKH</sequence>
<feature type="domain" description="GGDEF" evidence="5">
    <location>
        <begin position="397"/>
        <end position="526"/>
    </location>
</feature>
<dbReference type="SMART" id="SM00304">
    <property type="entry name" value="HAMP"/>
    <property type="match status" value="1"/>
</dbReference>
<dbReference type="Pfam" id="PF00672">
    <property type="entry name" value="HAMP"/>
    <property type="match status" value="1"/>
</dbReference>
<dbReference type="Pfam" id="PF08376">
    <property type="entry name" value="NIT"/>
    <property type="match status" value="1"/>
</dbReference>